<organism evidence="2 3">
    <name type="scientific">Botryotinia narcissicola</name>
    <dbReference type="NCBI Taxonomy" id="278944"/>
    <lineage>
        <taxon>Eukaryota</taxon>
        <taxon>Fungi</taxon>
        <taxon>Dikarya</taxon>
        <taxon>Ascomycota</taxon>
        <taxon>Pezizomycotina</taxon>
        <taxon>Leotiomycetes</taxon>
        <taxon>Helotiales</taxon>
        <taxon>Sclerotiniaceae</taxon>
        <taxon>Botryotinia</taxon>
    </lineage>
</organism>
<sequence length="59" mass="7036">MVRHDTIKKKKKKKVEKRRQGGAAAEKNEGRKEGRDERYMYMIHDMICFDTSEMGWDGM</sequence>
<gene>
    <name evidence="2" type="ORF">BOTNAR_0341g00010</name>
</gene>
<keyword evidence="3" id="KW-1185">Reference proteome</keyword>
<protein>
    <submittedName>
        <fullName evidence="2">Uncharacterized protein</fullName>
    </submittedName>
</protein>
<feature type="compositionally biased region" description="Basic residues" evidence="1">
    <location>
        <begin position="1"/>
        <end position="17"/>
    </location>
</feature>
<evidence type="ECO:0000256" key="1">
    <source>
        <dbReference type="SAM" id="MobiDB-lite"/>
    </source>
</evidence>
<name>A0A4Z1I4N4_9HELO</name>
<accession>A0A4Z1I4N4</accession>
<feature type="region of interest" description="Disordered" evidence="1">
    <location>
        <begin position="1"/>
        <end position="34"/>
    </location>
</feature>
<evidence type="ECO:0000313" key="3">
    <source>
        <dbReference type="Proteomes" id="UP000297452"/>
    </source>
</evidence>
<comment type="caution">
    <text evidence="2">The sequence shown here is derived from an EMBL/GenBank/DDBJ whole genome shotgun (WGS) entry which is preliminary data.</text>
</comment>
<evidence type="ECO:0000313" key="2">
    <source>
        <dbReference type="EMBL" id="TGO51903.1"/>
    </source>
</evidence>
<dbReference type="Proteomes" id="UP000297452">
    <property type="component" value="Unassembled WGS sequence"/>
</dbReference>
<dbReference type="EMBL" id="PQXJ01000341">
    <property type="protein sequence ID" value="TGO51903.1"/>
    <property type="molecule type" value="Genomic_DNA"/>
</dbReference>
<dbReference type="AlphaFoldDB" id="A0A4Z1I4N4"/>
<proteinExistence type="predicted"/>
<reference evidence="2 3" key="1">
    <citation type="submission" date="2017-12" db="EMBL/GenBank/DDBJ databases">
        <title>Comparative genomics of Botrytis spp.</title>
        <authorList>
            <person name="Valero-Jimenez C.A."/>
            <person name="Tapia P."/>
            <person name="Veloso J."/>
            <person name="Silva-Moreno E."/>
            <person name="Staats M."/>
            <person name="Valdes J.H."/>
            <person name="Van Kan J.A.L."/>
        </authorList>
    </citation>
    <scope>NUCLEOTIDE SEQUENCE [LARGE SCALE GENOMIC DNA]</scope>
    <source>
        <strain evidence="2 3">MUCL2120</strain>
    </source>
</reference>